<feature type="signal peptide" evidence="1">
    <location>
        <begin position="1"/>
        <end position="23"/>
    </location>
</feature>
<dbReference type="PROSITE" id="PS51257">
    <property type="entry name" value="PROKAR_LIPOPROTEIN"/>
    <property type="match status" value="1"/>
</dbReference>
<proteinExistence type="predicted"/>
<gene>
    <name evidence="2" type="ORF">D1B32_18040</name>
</gene>
<dbReference type="InterPro" id="IPR011426">
    <property type="entry name" value="CamS"/>
</dbReference>
<keyword evidence="3" id="KW-1185">Reference proteome</keyword>
<comment type="caution">
    <text evidence="2">The sequence shown here is derived from an EMBL/GenBank/DDBJ whole genome shotgun (WGS) entry which is preliminary data.</text>
</comment>
<dbReference type="EMBL" id="QWEH01000015">
    <property type="protein sequence ID" value="RHW30216.1"/>
    <property type="molecule type" value="Genomic_DNA"/>
</dbReference>
<feature type="chain" id="PRO_5039091257" evidence="1">
    <location>
        <begin position="24"/>
        <end position="366"/>
    </location>
</feature>
<sequence length="366" mass="41770">MKRTMIWFLGTLLILASCAPNMEEETSQKTDNEQEVSVLSSQSSKETYRMIAPYKTNVARGLITNQISNRVDIDEIEEGLKHHSQDVFDPSELYFQEGQYLTEDIILSWITDLNPAREDDWDVETHRKNPRIFSHVLEHNYLRQVGDKEVELAGISIGIALKSVYHFRVPVNGDPYSEEIEMNAMLEKGYEVAQVVLENMRETEGLSDIPFMFTLYREEDPYSPVPGNFVAKTSVPGGSNSIEDWETINEEHILFPSSEGEKKYPEEHEILKHFGNEIAQYFPNYVGIVGDGFYVDEELQSLKIEIPIEASGKTELIGFMQYAYGLVQDVYENYYELEINITSGGKVVGLIYREAGGDSPEVHVIH</sequence>
<dbReference type="PIRSF" id="PIRSF012509">
    <property type="entry name" value="CamS"/>
    <property type="match status" value="1"/>
</dbReference>
<organism evidence="2 3">
    <name type="scientific">Oceanobacillus profundus</name>
    <dbReference type="NCBI Taxonomy" id="372463"/>
    <lineage>
        <taxon>Bacteria</taxon>
        <taxon>Bacillati</taxon>
        <taxon>Bacillota</taxon>
        <taxon>Bacilli</taxon>
        <taxon>Bacillales</taxon>
        <taxon>Bacillaceae</taxon>
        <taxon>Oceanobacillus</taxon>
    </lineage>
</organism>
<evidence type="ECO:0000256" key="1">
    <source>
        <dbReference type="SAM" id="SignalP"/>
    </source>
</evidence>
<keyword evidence="1" id="KW-0732">Signal</keyword>
<dbReference type="CDD" id="cd13441">
    <property type="entry name" value="CamS_repeat_1"/>
    <property type="match status" value="1"/>
</dbReference>
<dbReference type="CDD" id="cd13440">
    <property type="entry name" value="CamS_repeat_2"/>
    <property type="match status" value="1"/>
</dbReference>
<dbReference type="Proteomes" id="UP000285456">
    <property type="component" value="Unassembled WGS sequence"/>
</dbReference>
<evidence type="ECO:0000313" key="3">
    <source>
        <dbReference type="Proteomes" id="UP000285456"/>
    </source>
</evidence>
<protein>
    <submittedName>
        <fullName evidence="2">CamS family sex pheromone protein</fullName>
    </submittedName>
</protein>
<reference evidence="2 3" key="1">
    <citation type="journal article" date="2007" name="Int. J. Syst. Evol. Microbiol.">
        <title>Oceanobacillus profundus sp. nov., isolated from a deep-sea sediment core.</title>
        <authorList>
            <person name="Kim Y.G."/>
            <person name="Choi D.H."/>
            <person name="Hyun S."/>
            <person name="Cho B.C."/>
        </authorList>
    </citation>
    <scope>NUCLEOTIDE SEQUENCE [LARGE SCALE GENOMIC DNA]</scope>
    <source>
        <strain evidence="2 3">DSM 18246</strain>
    </source>
</reference>
<accession>A0A417YCE9</accession>
<dbReference type="Pfam" id="PF07537">
    <property type="entry name" value="CamS"/>
    <property type="match status" value="1"/>
</dbReference>
<name>A0A417YCE9_9BACI</name>
<dbReference type="RefSeq" id="WP_118890051.1">
    <property type="nucleotide sequence ID" value="NZ_PHUT01000016.1"/>
</dbReference>
<dbReference type="AlphaFoldDB" id="A0A417YCE9"/>
<dbReference type="OrthoDB" id="9795361at2"/>
<dbReference type="Gene3D" id="3.10.570.10">
    <property type="entry name" value="sex pheromone staph- cam373 precursor domain"/>
    <property type="match status" value="1"/>
</dbReference>
<evidence type="ECO:0000313" key="2">
    <source>
        <dbReference type="EMBL" id="RHW30216.1"/>
    </source>
</evidence>